<keyword evidence="3 4" id="KW-0472">Membrane</keyword>
<organism evidence="5 6">
    <name type="scientific">Colwellia psychrerythraea</name>
    <name type="common">Vibrio psychroerythus</name>
    <dbReference type="NCBI Taxonomy" id="28229"/>
    <lineage>
        <taxon>Bacteria</taxon>
        <taxon>Pseudomonadati</taxon>
        <taxon>Pseudomonadota</taxon>
        <taxon>Gammaproteobacteria</taxon>
        <taxon>Alteromonadales</taxon>
        <taxon>Colwelliaceae</taxon>
        <taxon>Colwellia</taxon>
    </lineage>
</organism>
<dbReference type="Pfam" id="PF07690">
    <property type="entry name" value="MFS_1"/>
    <property type="match status" value="1"/>
</dbReference>
<dbReference type="EMBL" id="MAAF01000038">
    <property type="protein sequence ID" value="OUR82603.1"/>
    <property type="molecule type" value="Genomic_DNA"/>
</dbReference>
<protein>
    <recommendedName>
        <fullName evidence="7">MFS transporter</fullName>
    </recommendedName>
</protein>
<evidence type="ECO:0000256" key="4">
    <source>
        <dbReference type="SAM" id="Phobius"/>
    </source>
</evidence>
<gene>
    <name evidence="5" type="ORF">A9Q75_05485</name>
</gene>
<proteinExistence type="predicted"/>
<dbReference type="Proteomes" id="UP000243053">
    <property type="component" value="Unassembled WGS sequence"/>
</dbReference>
<evidence type="ECO:0000313" key="6">
    <source>
        <dbReference type="Proteomes" id="UP000243053"/>
    </source>
</evidence>
<accession>A0A1Y5EIN8</accession>
<dbReference type="SUPFAM" id="SSF103473">
    <property type="entry name" value="MFS general substrate transporter"/>
    <property type="match status" value="1"/>
</dbReference>
<evidence type="ECO:0000256" key="3">
    <source>
        <dbReference type="ARBA" id="ARBA00023136"/>
    </source>
</evidence>
<dbReference type="InterPro" id="IPR036259">
    <property type="entry name" value="MFS_trans_sf"/>
</dbReference>
<dbReference type="InterPro" id="IPR011701">
    <property type="entry name" value="MFS"/>
</dbReference>
<reference evidence="6" key="1">
    <citation type="journal article" date="2017" name="Proc. Natl. Acad. Sci. U.S.A.">
        <title>Simulation of Deepwater Horizon oil plume reveals substrate specialization within a complex community of hydrocarbon degraders.</title>
        <authorList>
            <person name="Hu P."/>
            <person name="Dubinsky E.A."/>
            <person name="Probst A.J."/>
            <person name="Wang J."/>
            <person name="Sieber C.M.K."/>
            <person name="Tom L.M."/>
            <person name="Gardinali P."/>
            <person name="Banfield J.F."/>
            <person name="Atlas R.M."/>
            <person name="Andersen G.L."/>
        </authorList>
    </citation>
    <scope>NUCLEOTIDE SEQUENCE [LARGE SCALE GENOMIC DNA]</scope>
</reference>
<feature type="transmembrane region" description="Helical" evidence="4">
    <location>
        <begin position="271"/>
        <end position="287"/>
    </location>
</feature>
<feature type="transmembrane region" description="Helical" evidence="4">
    <location>
        <begin position="160"/>
        <end position="181"/>
    </location>
</feature>
<feature type="transmembrane region" description="Helical" evidence="4">
    <location>
        <begin position="99"/>
        <end position="124"/>
    </location>
</feature>
<evidence type="ECO:0000313" key="5">
    <source>
        <dbReference type="EMBL" id="OUR82603.1"/>
    </source>
</evidence>
<keyword evidence="1 4" id="KW-0812">Transmembrane</keyword>
<feature type="transmembrane region" description="Helical" evidence="4">
    <location>
        <begin position="201"/>
        <end position="226"/>
    </location>
</feature>
<keyword evidence="2 4" id="KW-1133">Transmembrane helix</keyword>
<feature type="transmembrane region" description="Helical" evidence="4">
    <location>
        <begin position="238"/>
        <end position="259"/>
    </location>
</feature>
<dbReference type="GO" id="GO:0022857">
    <property type="term" value="F:transmembrane transporter activity"/>
    <property type="evidence" value="ECO:0007669"/>
    <property type="project" value="InterPro"/>
</dbReference>
<comment type="caution">
    <text evidence="5">The sequence shown here is derived from an EMBL/GenBank/DDBJ whole genome shotgun (WGS) entry which is preliminary data.</text>
</comment>
<feature type="transmembrane region" description="Helical" evidence="4">
    <location>
        <begin position="50"/>
        <end position="69"/>
    </location>
</feature>
<evidence type="ECO:0000256" key="2">
    <source>
        <dbReference type="ARBA" id="ARBA00022989"/>
    </source>
</evidence>
<dbReference type="AlphaFoldDB" id="A0A1Y5EIN8"/>
<dbReference type="Gene3D" id="1.20.1250.20">
    <property type="entry name" value="MFS general substrate transporter like domains"/>
    <property type="match status" value="2"/>
</dbReference>
<sequence>MFEQQFSSNKAIFAACLLSAAGALVFNAFPQVLTAIAIRFQLGEAQVGSLISAYMGAFALLALFAPLWMKALPWKPTAIVAYIVLGMGVVVLQQGGQGLVGTGMFIMGLGASVLFTISVGVISVARDPDRGFGFKLTAEMILGAVLIFVVAGLVAKQFGYSGFIYGLLFLYALTMPAIFWLPNKVNIAENELLNKDVVSGFNWQALLSAFALFIFFGAYTAVWSFAGHIGIEQGLSESQISTVLTFALLSGLAGALYCAWLGQRVGHLKPIVLGMALMFLCFIGLIYGTGLLFFSVAVCFINGLLQFVVAYQMGLLAMVDHSGRYTSMIAFILASSAALCGELMGYFIESQGLVNAISIAAAAVIVSMVLTVVTLKINSPAFVNENMKISIS</sequence>
<feature type="transmembrane region" description="Helical" evidence="4">
    <location>
        <begin position="293"/>
        <end position="316"/>
    </location>
</feature>
<feature type="transmembrane region" description="Helical" evidence="4">
    <location>
        <begin position="136"/>
        <end position="154"/>
    </location>
</feature>
<feature type="transmembrane region" description="Helical" evidence="4">
    <location>
        <begin position="328"/>
        <end position="348"/>
    </location>
</feature>
<evidence type="ECO:0008006" key="7">
    <source>
        <dbReference type="Google" id="ProtNLM"/>
    </source>
</evidence>
<evidence type="ECO:0000256" key="1">
    <source>
        <dbReference type="ARBA" id="ARBA00022692"/>
    </source>
</evidence>
<name>A0A1Y5EIN8_COLPS</name>
<feature type="transmembrane region" description="Helical" evidence="4">
    <location>
        <begin position="354"/>
        <end position="375"/>
    </location>
</feature>
<feature type="transmembrane region" description="Helical" evidence="4">
    <location>
        <begin position="76"/>
        <end position="93"/>
    </location>
</feature>